<comment type="caution">
    <text evidence="8">The sequence shown here is derived from an EMBL/GenBank/DDBJ whole genome shotgun (WGS) entry which is preliminary data.</text>
</comment>
<comment type="similarity">
    <text evidence="1">Belongs to the folylpolyglutamate synthase family.</text>
</comment>
<sequence>MNVQEKINKMENCRGKNHDLLEFRQWLTDAMPNHTALKKIQVAGTNGKGSTSIWLRDLLMKKGYRVGVFTSPHLIHHTERIRVNDTCISLADWERIYDQYEGLFSLHKMTMFEMDLWMSLAYFIEQKVDYCIIEAGMGGRLDATTALDYQACLITNVGLDHTEYLGNTFEQIAYEKSGIFKPNVPALTTEDKPECRKVMELVADYMNTPLCFIDCQETDVLRWNGMTFHLNPPLYQAKNLSLALETLNVLGIWLEENEIQEVIDHFQWAGRFMVLRKAPLVLLDGAHNVHGITALIHALKNFHGKIYFSVLKEKDAPHMIELLQTISKDITLVEISSARLYPLEKLGYPIITVDELISRLLDTKEDSLLCGSLYYVGEVLEKWGNV</sequence>
<dbReference type="GO" id="GO:0004326">
    <property type="term" value="F:tetrahydrofolylpolyglutamate synthase activity"/>
    <property type="evidence" value="ECO:0007669"/>
    <property type="project" value="InterPro"/>
</dbReference>
<proteinExistence type="inferred from homology"/>
<evidence type="ECO:0000256" key="1">
    <source>
        <dbReference type="ARBA" id="ARBA00008276"/>
    </source>
</evidence>
<gene>
    <name evidence="8" type="ORF">DWW32_11275</name>
</gene>
<dbReference type="EMBL" id="QRYQ01000029">
    <property type="protein sequence ID" value="RGU89422.1"/>
    <property type="molecule type" value="Genomic_DNA"/>
</dbReference>
<dbReference type="NCBIfam" id="TIGR01499">
    <property type="entry name" value="folC"/>
    <property type="match status" value="1"/>
</dbReference>
<evidence type="ECO:0000256" key="2">
    <source>
        <dbReference type="ARBA" id="ARBA00022598"/>
    </source>
</evidence>
<dbReference type="GO" id="GO:0005524">
    <property type="term" value="F:ATP binding"/>
    <property type="evidence" value="ECO:0007669"/>
    <property type="project" value="UniProtKB-KW"/>
</dbReference>
<dbReference type="GO" id="GO:0005737">
    <property type="term" value="C:cytoplasm"/>
    <property type="evidence" value="ECO:0007669"/>
    <property type="project" value="TreeGrafter"/>
</dbReference>
<dbReference type="GO" id="GO:0046872">
    <property type="term" value="F:metal ion binding"/>
    <property type="evidence" value="ECO:0007669"/>
    <property type="project" value="UniProtKB-KW"/>
</dbReference>
<keyword evidence="2" id="KW-0436">Ligase</keyword>
<reference evidence="8 9" key="1">
    <citation type="submission" date="2018-08" db="EMBL/GenBank/DDBJ databases">
        <title>A genome reference for cultivated species of the human gut microbiota.</title>
        <authorList>
            <person name="Zou Y."/>
            <person name="Xue W."/>
            <person name="Luo G."/>
        </authorList>
    </citation>
    <scope>NUCLEOTIDE SEQUENCE [LARGE SCALE GENOMIC DNA]</scope>
    <source>
        <strain evidence="8 9">AF15-20</strain>
    </source>
</reference>
<keyword evidence="4" id="KW-0547">Nucleotide-binding</keyword>
<keyword evidence="6" id="KW-0460">Magnesium</keyword>
<dbReference type="PANTHER" id="PTHR11136:SF0">
    <property type="entry name" value="DIHYDROFOLATE SYNTHETASE-RELATED"/>
    <property type="match status" value="1"/>
</dbReference>
<dbReference type="SUPFAM" id="SSF53623">
    <property type="entry name" value="MurD-like peptide ligases, catalytic domain"/>
    <property type="match status" value="1"/>
</dbReference>
<dbReference type="AlphaFoldDB" id="A0A395W933"/>
<dbReference type="Pfam" id="PF08245">
    <property type="entry name" value="Mur_ligase_M"/>
    <property type="match status" value="1"/>
</dbReference>
<evidence type="ECO:0000256" key="6">
    <source>
        <dbReference type="ARBA" id="ARBA00022842"/>
    </source>
</evidence>
<dbReference type="InterPro" id="IPR036565">
    <property type="entry name" value="Mur-like_cat_sf"/>
</dbReference>
<dbReference type="PIRSF" id="PIRSF001563">
    <property type="entry name" value="Folylpolyglu_synth"/>
    <property type="match status" value="1"/>
</dbReference>
<protein>
    <submittedName>
        <fullName evidence="8">Folylpolyglutamate synthase/dihydrofolate synthase</fullName>
    </submittedName>
</protein>
<keyword evidence="5" id="KW-0067">ATP-binding</keyword>
<dbReference type="SUPFAM" id="SSF53244">
    <property type="entry name" value="MurD-like peptide ligases, peptide-binding domain"/>
    <property type="match status" value="1"/>
</dbReference>
<dbReference type="GO" id="GO:0008841">
    <property type="term" value="F:dihydrofolate synthase activity"/>
    <property type="evidence" value="ECO:0007669"/>
    <property type="project" value="TreeGrafter"/>
</dbReference>
<keyword evidence="3" id="KW-0479">Metal-binding</keyword>
<evidence type="ECO:0000313" key="8">
    <source>
        <dbReference type="EMBL" id="RGU89422.1"/>
    </source>
</evidence>
<evidence type="ECO:0000313" key="9">
    <source>
        <dbReference type="Proteomes" id="UP000265489"/>
    </source>
</evidence>
<dbReference type="Gene3D" id="3.40.1190.10">
    <property type="entry name" value="Mur-like, catalytic domain"/>
    <property type="match status" value="1"/>
</dbReference>
<organism evidence="8 9">
    <name type="scientific">Holdemanella biformis</name>
    <dbReference type="NCBI Taxonomy" id="1735"/>
    <lineage>
        <taxon>Bacteria</taxon>
        <taxon>Bacillati</taxon>
        <taxon>Bacillota</taxon>
        <taxon>Erysipelotrichia</taxon>
        <taxon>Erysipelotrichales</taxon>
        <taxon>Erysipelotrichaceae</taxon>
        <taxon>Holdemanella</taxon>
    </lineage>
</organism>
<evidence type="ECO:0000256" key="4">
    <source>
        <dbReference type="ARBA" id="ARBA00022741"/>
    </source>
</evidence>
<dbReference type="InterPro" id="IPR001645">
    <property type="entry name" value="Folylpolyglutamate_synth"/>
</dbReference>
<dbReference type="InterPro" id="IPR013221">
    <property type="entry name" value="Mur_ligase_cen"/>
</dbReference>
<dbReference type="PANTHER" id="PTHR11136">
    <property type="entry name" value="FOLYLPOLYGLUTAMATE SYNTHASE-RELATED"/>
    <property type="match status" value="1"/>
</dbReference>
<feature type="domain" description="Mur ligase central" evidence="7">
    <location>
        <begin position="42"/>
        <end position="199"/>
    </location>
</feature>
<evidence type="ECO:0000256" key="3">
    <source>
        <dbReference type="ARBA" id="ARBA00022723"/>
    </source>
</evidence>
<dbReference type="InterPro" id="IPR036615">
    <property type="entry name" value="Mur_ligase_C_dom_sf"/>
</dbReference>
<dbReference type="Proteomes" id="UP000265489">
    <property type="component" value="Unassembled WGS sequence"/>
</dbReference>
<evidence type="ECO:0000259" key="7">
    <source>
        <dbReference type="Pfam" id="PF08245"/>
    </source>
</evidence>
<dbReference type="Gene3D" id="3.90.190.20">
    <property type="entry name" value="Mur ligase, C-terminal domain"/>
    <property type="match status" value="1"/>
</dbReference>
<evidence type="ECO:0000256" key="5">
    <source>
        <dbReference type="ARBA" id="ARBA00022840"/>
    </source>
</evidence>
<name>A0A395W933_9FIRM</name>
<accession>A0A395W933</accession>